<evidence type="ECO:0000313" key="5">
    <source>
        <dbReference type="EMBL" id="ERF70995.1"/>
    </source>
</evidence>
<keyword evidence="3 4" id="KW-0687">Ribonucleoprotein</keyword>
<keyword evidence="2 4" id="KW-0689">Ribosomal protein</keyword>
<dbReference type="AlphaFoldDB" id="U1HL40"/>
<protein>
    <recommendedName>
        <fullName evidence="4">60S ribosomal protein L36</fullName>
    </recommendedName>
</protein>
<proteinExistence type="inferred from homology"/>
<dbReference type="RefSeq" id="XP_007803289.1">
    <property type="nucleotide sequence ID" value="XM_007805098.1"/>
</dbReference>
<dbReference type="Gene3D" id="1.10.10.1760">
    <property type="entry name" value="60S ribosomal protein L36"/>
    <property type="match status" value="1"/>
</dbReference>
<evidence type="ECO:0000256" key="2">
    <source>
        <dbReference type="ARBA" id="ARBA00022980"/>
    </source>
</evidence>
<name>U1HL40_ENDPU</name>
<dbReference type="HOGENOM" id="CLU_783099_0_0_1"/>
<organism evidence="5 6">
    <name type="scientific">Endocarpon pusillum (strain Z07020 / HMAS-L-300199)</name>
    <name type="common">Lichen-forming fungus</name>
    <dbReference type="NCBI Taxonomy" id="1263415"/>
    <lineage>
        <taxon>Eukaryota</taxon>
        <taxon>Fungi</taxon>
        <taxon>Dikarya</taxon>
        <taxon>Ascomycota</taxon>
        <taxon>Pezizomycotina</taxon>
        <taxon>Eurotiomycetes</taxon>
        <taxon>Chaetothyriomycetidae</taxon>
        <taxon>Verrucariales</taxon>
        <taxon>Verrucariaceae</taxon>
        <taxon>Endocarpon</taxon>
    </lineage>
</organism>
<dbReference type="GO" id="GO:1990904">
    <property type="term" value="C:ribonucleoprotein complex"/>
    <property type="evidence" value="ECO:0007669"/>
    <property type="project" value="UniProtKB-KW"/>
</dbReference>
<dbReference type="InterPro" id="IPR038097">
    <property type="entry name" value="Ribosomal_eL36_sf"/>
</dbReference>
<dbReference type="GO" id="GO:0003735">
    <property type="term" value="F:structural constituent of ribosome"/>
    <property type="evidence" value="ECO:0007669"/>
    <property type="project" value="InterPro"/>
</dbReference>
<keyword evidence="6" id="KW-1185">Reference proteome</keyword>
<reference evidence="6" key="1">
    <citation type="journal article" date="2014" name="BMC Genomics">
        <title>Genome characteristics reveal the impact of lichenization on lichen-forming fungus Endocarpon pusillum Hedwig (Verrucariales, Ascomycota).</title>
        <authorList>
            <person name="Wang Y.-Y."/>
            <person name="Liu B."/>
            <person name="Zhang X.-Y."/>
            <person name="Zhou Q.-M."/>
            <person name="Zhang T."/>
            <person name="Li H."/>
            <person name="Yu Y.-F."/>
            <person name="Zhang X.-L."/>
            <person name="Hao X.-Y."/>
            <person name="Wang M."/>
            <person name="Wang L."/>
            <person name="Wei J.-C."/>
        </authorList>
    </citation>
    <scope>NUCLEOTIDE SEQUENCE [LARGE SCALE GENOMIC DNA]</scope>
    <source>
        <strain evidence="6">Z07020 / HMAS-L-300199</strain>
    </source>
</reference>
<dbReference type="Pfam" id="PF01158">
    <property type="entry name" value="Ribosomal_L36e"/>
    <property type="match status" value="1"/>
</dbReference>
<dbReference type="eggNOG" id="KOG3452">
    <property type="taxonomic scope" value="Eukaryota"/>
</dbReference>
<comment type="similarity">
    <text evidence="1 4">Belongs to the eukaryotic ribosomal protein eL36 family.</text>
</comment>
<evidence type="ECO:0000256" key="4">
    <source>
        <dbReference type="RuleBase" id="RU000665"/>
    </source>
</evidence>
<sequence length="354" mass="40406">MAILTSEHQHNTHPLLVKIMKLLSVPPDPDLYQRLSDDRVGLHKLIRLEEEFGEDDAGKAALWPNLKEVKLHKNHLTLLARGLRQEQLTLEYRLLHAMIAEGSKEYHSNEWSRSENLENQVRSTHTTVLPVNGRSSRNWRVDEAFSVGPKSTIDELQTIPSNFIREARACSWQQSRRLRGILMRLVGHRDEVLAWETAEVAHDILAPRAALEFPRTLENQFTPPSIEELTTDSHIDTSTKSIEDNSKMAKEVKARSNVIQGLDKGHPTTALERKLRISRTKGHLSKRTAFVREIVKEVAGLAPYERRVIELLRNGKDKRARKLAKKRLGTFGRAKRKVDELQGVIAESRRTGGH</sequence>
<dbReference type="EMBL" id="KE721267">
    <property type="protein sequence ID" value="ERF70995.1"/>
    <property type="molecule type" value="Genomic_DNA"/>
</dbReference>
<accession>U1HL40</accession>
<evidence type="ECO:0000256" key="3">
    <source>
        <dbReference type="ARBA" id="ARBA00023274"/>
    </source>
</evidence>
<gene>
    <name evidence="5" type="ORF">EPUS_03274</name>
</gene>
<dbReference type="PROSITE" id="PS01190">
    <property type="entry name" value="RIBOSOMAL_L36E"/>
    <property type="match status" value="1"/>
</dbReference>
<dbReference type="GO" id="GO:0006412">
    <property type="term" value="P:translation"/>
    <property type="evidence" value="ECO:0007669"/>
    <property type="project" value="InterPro"/>
</dbReference>
<dbReference type="GO" id="GO:0005840">
    <property type="term" value="C:ribosome"/>
    <property type="evidence" value="ECO:0007669"/>
    <property type="project" value="UniProtKB-KW"/>
</dbReference>
<dbReference type="PANTHER" id="PTHR10114">
    <property type="entry name" value="60S RIBOSOMAL PROTEIN L36"/>
    <property type="match status" value="1"/>
</dbReference>
<dbReference type="GeneID" id="19238320"/>
<evidence type="ECO:0000313" key="6">
    <source>
        <dbReference type="Proteomes" id="UP000019373"/>
    </source>
</evidence>
<dbReference type="FunFam" id="1.10.10.1760:FF:000003">
    <property type="entry name" value="60S ribosomal protein L36"/>
    <property type="match status" value="1"/>
</dbReference>
<dbReference type="OrthoDB" id="9616667at2759"/>
<dbReference type="Proteomes" id="UP000019373">
    <property type="component" value="Unassembled WGS sequence"/>
</dbReference>
<dbReference type="InterPro" id="IPR000509">
    <property type="entry name" value="Ribosomal_eL36"/>
</dbReference>
<evidence type="ECO:0000256" key="1">
    <source>
        <dbReference type="ARBA" id="ARBA00006509"/>
    </source>
</evidence>